<accession>A0A2T0LAV5</accession>
<dbReference type="OrthoDB" id="5894719at2"/>
<keyword evidence="3" id="KW-1185">Reference proteome</keyword>
<keyword evidence="2" id="KW-0813">Transport</keyword>
<dbReference type="RefSeq" id="WP_106346410.1">
    <property type="nucleotide sequence ID" value="NZ_PVNE01000031.1"/>
</dbReference>
<protein>
    <submittedName>
        <fullName evidence="2">Sugar transport-related sRNA regulator-like protein</fullName>
    </submittedName>
</protein>
<dbReference type="InterPro" id="IPR025370">
    <property type="entry name" value="SgrR_HTH_N"/>
</dbReference>
<dbReference type="InterPro" id="IPR036390">
    <property type="entry name" value="WH_DNA-bd_sf"/>
</dbReference>
<name>A0A2T0LAV5_9BACL</name>
<proteinExistence type="predicted"/>
<gene>
    <name evidence="2" type="ORF">CLV97_1315</name>
</gene>
<reference evidence="2 3" key="1">
    <citation type="submission" date="2018-03" db="EMBL/GenBank/DDBJ databases">
        <title>Genomic Encyclopedia of Archaeal and Bacterial Type Strains, Phase II (KMG-II): from individual species to whole genera.</title>
        <authorList>
            <person name="Goeker M."/>
        </authorList>
    </citation>
    <scope>NUCLEOTIDE SEQUENCE [LARGE SCALE GENOMIC DNA]</scope>
    <source>
        <strain evidence="2 3">DSM 44946</strain>
    </source>
</reference>
<evidence type="ECO:0000259" key="1">
    <source>
        <dbReference type="Pfam" id="PF12793"/>
    </source>
</evidence>
<dbReference type="AlphaFoldDB" id="A0A2T0LAV5"/>
<dbReference type="SUPFAM" id="SSF46785">
    <property type="entry name" value="Winged helix' DNA-binding domain"/>
    <property type="match status" value="1"/>
</dbReference>
<organism evidence="2 3">
    <name type="scientific">Planifilum fimeticola</name>
    <dbReference type="NCBI Taxonomy" id="201975"/>
    <lineage>
        <taxon>Bacteria</taxon>
        <taxon>Bacillati</taxon>
        <taxon>Bacillota</taxon>
        <taxon>Bacilli</taxon>
        <taxon>Bacillales</taxon>
        <taxon>Thermoactinomycetaceae</taxon>
        <taxon>Planifilum</taxon>
    </lineage>
</organism>
<dbReference type="Proteomes" id="UP000237797">
    <property type="component" value="Unassembled WGS sequence"/>
</dbReference>
<comment type="caution">
    <text evidence="2">The sequence shown here is derived from an EMBL/GenBank/DDBJ whole genome shotgun (WGS) entry which is preliminary data.</text>
</comment>
<dbReference type="EMBL" id="PVNE01000031">
    <property type="protein sequence ID" value="PRX39006.1"/>
    <property type="molecule type" value="Genomic_DNA"/>
</dbReference>
<feature type="domain" description="Transcriptional regulator SgrR N-terminal HTH" evidence="1">
    <location>
        <begin position="16"/>
        <end position="101"/>
    </location>
</feature>
<evidence type="ECO:0000313" key="3">
    <source>
        <dbReference type="Proteomes" id="UP000237797"/>
    </source>
</evidence>
<dbReference type="Pfam" id="PF12793">
    <property type="entry name" value="SgrR_N"/>
    <property type="match status" value="1"/>
</dbReference>
<keyword evidence="2" id="KW-0762">Sugar transport</keyword>
<evidence type="ECO:0000313" key="2">
    <source>
        <dbReference type="EMBL" id="PRX39006.1"/>
    </source>
</evidence>
<sequence length="181" mass="21351">MNTMEHFLELRLRFREVETHRSFEVSLEELSEVLVCSTRNVKRLLKNMEKEGLIYWKPGGGRGKRSKLYFRCSLKKALLSHIQDLLQREKHSEAMDWIKREELPAEVRDACFRILLKEFSLPRIAWTDYVRMKEQASGRFRPVLISSASGKWMLVEGGRSQTAVSYRTGLSRTVERRSERE</sequence>